<name>D3BAD2_HETP5</name>
<keyword evidence="3" id="KW-1185">Reference proteome</keyword>
<dbReference type="RefSeq" id="XP_020433636.1">
    <property type="nucleotide sequence ID" value="XM_020576387.1"/>
</dbReference>
<dbReference type="GO" id="GO:0016779">
    <property type="term" value="F:nucleotidyltransferase activity"/>
    <property type="evidence" value="ECO:0007669"/>
    <property type="project" value="UniProtKB-KW"/>
</dbReference>
<evidence type="ECO:0000259" key="1">
    <source>
        <dbReference type="Pfam" id="PF01467"/>
    </source>
</evidence>
<keyword evidence="2" id="KW-0548">Nucleotidyltransferase</keyword>
<protein>
    <submittedName>
        <fullName evidence="2">Putative pantetheine-phosphate adenylyltransferase</fullName>
    </submittedName>
</protein>
<dbReference type="GeneID" id="31360992"/>
<dbReference type="InterPro" id="IPR014729">
    <property type="entry name" value="Rossmann-like_a/b/a_fold"/>
</dbReference>
<dbReference type="InterPro" id="IPR004821">
    <property type="entry name" value="Cyt_trans-like"/>
</dbReference>
<dbReference type="GO" id="GO:0015937">
    <property type="term" value="P:coenzyme A biosynthetic process"/>
    <property type="evidence" value="ECO:0007669"/>
    <property type="project" value="TreeGrafter"/>
</dbReference>
<keyword evidence="2" id="KW-0808">Transferase</keyword>
<accession>D3BAD2</accession>
<comment type="caution">
    <text evidence="2">The sequence shown here is derived from an EMBL/GenBank/DDBJ whole genome shotgun (WGS) entry which is preliminary data.</text>
</comment>
<evidence type="ECO:0000313" key="3">
    <source>
        <dbReference type="Proteomes" id="UP000001396"/>
    </source>
</evidence>
<reference evidence="2 3" key="1">
    <citation type="journal article" date="2011" name="Genome Res.">
        <title>Phylogeny-wide analysis of social amoeba genomes highlights ancient origins for complex intercellular communication.</title>
        <authorList>
            <person name="Heidel A.J."/>
            <person name="Lawal H.M."/>
            <person name="Felder M."/>
            <person name="Schilde C."/>
            <person name="Helps N.R."/>
            <person name="Tunggal B."/>
            <person name="Rivero F."/>
            <person name="John U."/>
            <person name="Schleicher M."/>
            <person name="Eichinger L."/>
            <person name="Platzer M."/>
            <person name="Noegel A.A."/>
            <person name="Schaap P."/>
            <person name="Gloeckner G."/>
        </authorList>
    </citation>
    <scope>NUCLEOTIDE SEQUENCE [LARGE SCALE GENOMIC DNA]</scope>
    <source>
        <strain evidence="3">ATCC 26659 / Pp 5 / PN500</strain>
    </source>
</reference>
<dbReference type="InParanoid" id="D3BAD2"/>
<dbReference type="AlphaFoldDB" id="D3BAD2"/>
<dbReference type="SUPFAM" id="SSF52374">
    <property type="entry name" value="Nucleotidylyl transferase"/>
    <property type="match status" value="1"/>
</dbReference>
<feature type="domain" description="Cytidyltransferase-like" evidence="1">
    <location>
        <begin position="223"/>
        <end position="364"/>
    </location>
</feature>
<dbReference type="PANTHER" id="PTHR10695:SF46">
    <property type="entry name" value="BIFUNCTIONAL COENZYME A SYNTHASE-RELATED"/>
    <property type="match status" value="1"/>
</dbReference>
<evidence type="ECO:0000313" key="2">
    <source>
        <dbReference type="EMBL" id="EFA81519.1"/>
    </source>
</evidence>
<gene>
    <name evidence="2" type="ORF">PPL_05508</name>
</gene>
<sequence length="374" mass="43136">MYKSGLIRLLYSDGIHDVLHHYNIARLNYVQKQVTDKLYVQFIDFKPFCKMPPTQIQYMQQPLYNDLRVAINLLVKSMRQPNVSLVEDLQMPVLSKHITQLKRYEAILDTYYKVLYGLNMKLDVTIMPHIANAQLLASQPNAAQPLQSTPLEQEVDAIFVDKIDYDFLAANSSSEQSLSSSLSPKMKIIETQSSYPTDFYYSSYDIGKIDNKELFTPPFKGAVLGGTFDRIHPGHKVLLSMAALLCSEYMEIGVTDNTILKSKKYSELIAPFQERSDITYKFMKHLNPYVEYNMLRLLEPYANTKVSNRLEVIIVSPETKNTALHINEERVKNNLKPLEIYEITYFDGVDQGSDFKLSSSYLRELDYNKLQNNK</sequence>
<proteinExistence type="predicted"/>
<dbReference type="EMBL" id="ADBJ01000025">
    <property type="protein sequence ID" value="EFA81519.1"/>
    <property type="molecule type" value="Genomic_DNA"/>
</dbReference>
<dbReference type="OMA" id="DRMHPGH"/>
<dbReference type="PANTHER" id="PTHR10695">
    <property type="entry name" value="DEPHOSPHO-COA KINASE-RELATED"/>
    <property type="match status" value="1"/>
</dbReference>
<dbReference type="STRING" id="670386.D3BAD2"/>
<dbReference type="GO" id="GO:0004140">
    <property type="term" value="F:dephospho-CoA kinase activity"/>
    <property type="evidence" value="ECO:0007669"/>
    <property type="project" value="TreeGrafter"/>
</dbReference>
<organism evidence="2 3">
    <name type="scientific">Heterostelium pallidum (strain ATCC 26659 / Pp 5 / PN500)</name>
    <name type="common">Cellular slime mold</name>
    <name type="synonym">Polysphondylium pallidum</name>
    <dbReference type="NCBI Taxonomy" id="670386"/>
    <lineage>
        <taxon>Eukaryota</taxon>
        <taxon>Amoebozoa</taxon>
        <taxon>Evosea</taxon>
        <taxon>Eumycetozoa</taxon>
        <taxon>Dictyostelia</taxon>
        <taxon>Acytosteliales</taxon>
        <taxon>Acytosteliaceae</taxon>
        <taxon>Heterostelium</taxon>
    </lineage>
</organism>
<dbReference type="Pfam" id="PF01467">
    <property type="entry name" value="CTP_transf_like"/>
    <property type="match status" value="1"/>
</dbReference>
<dbReference type="Gene3D" id="3.40.50.620">
    <property type="entry name" value="HUPs"/>
    <property type="match status" value="1"/>
</dbReference>
<dbReference type="NCBIfam" id="NF001985">
    <property type="entry name" value="PRK00777.1"/>
    <property type="match status" value="1"/>
</dbReference>
<dbReference type="Proteomes" id="UP000001396">
    <property type="component" value="Unassembled WGS sequence"/>
</dbReference>